<dbReference type="RefSeq" id="WP_129190667.1">
    <property type="nucleotide sequence ID" value="NZ_CP035491.1"/>
</dbReference>
<evidence type="ECO:0000256" key="1">
    <source>
        <dbReference type="ARBA" id="ARBA00023125"/>
    </source>
</evidence>
<dbReference type="KEGG" id="agf:ET445_08820"/>
<organism evidence="3 4">
    <name type="scientific">Agromyces protaetiae</name>
    <dbReference type="NCBI Taxonomy" id="2509455"/>
    <lineage>
        <taxon>Bacteria</taxon>
        <taxon>Bacillati</taxon>
        <taxon>Actinomycetota</taxon>
        <taxon>Actinomycetes</taxon>
        <taxon>Micrococcales</taxon>
        <taxon>Microbacteriaceae</taxon>
        <taxon>Agromyces</taxon>
    </lineage>
</organism>
<dbReference type="PANTHER" id="PTHR30204:SF93">
    <property type="entry name" value="HTH MERR-TYPE DOMAIN-CONTAINING PROTEIN"/>
    <property type="match status" value="1"/>
</dbReference>
<dbReference type="EMBL" id="CP035491">
    <property type="protein sequence ID" value="QAY73428.1"/>
    <property type="molecule type" value="Genomic_DNA"/>
</dbReference>
<dbReference type="GO" id="GO:0003700">
    <property type="term" value="F:DNA-binding transcription factor activity"/>
    <property type="evidence" value="ECO:0007669"/>
    <property type="project" value="InterPro"/>
</dbReference>
<sequence>MTWSTRELADLAGTTVNTVRHYHVLGLLAEPSRRYNGYKQYRVEHLVRLLRLRRLSELGVPLAQIGSAGESDLTESLPGVDASLLDEIEKLRRARADIAAILDASAPVYTPHGFESVSARLSDADRALIHILTRLYDSDATEHLRRIVEAEPPALSADFAALSPDADDAIRDRFATEIVRSGTNWRSAARPWLRTAAAEQTAVQALDELYNSAQRDVLRRVETTARELAETSDEQWAS</sequence>
<dbReference type="SUPFAM" id="SSF46955">
    <property type="entry name" value="Putative DNA-binding domain"/>
    <property type="match status" value="1"/>
</dbReference>
<dbReference type="SMART" id="SM00422">
    <property type="entry name" value="HTH_MERR"/>
    <property type="match status" value="1"/>
</dbReference>
<dbReference type="InterPro" id="IPR009061">
    <property type="entry name" value="DNA-bd_dom_put_sf"/>
</dbReference>
<feature type="domain" description="HTH merR-type" evidence="2">
    <location>
        <begin position="2"/>
        <end position="71"/>
    </location>
</feature>
<dbReference type="CDD" id="cd00592">
    <property type="entry name" value="HTH_MerR-like"/>
    <property type="match status" value="1"/>
</dbReference>
<dbReference type="PROSITE" id="PS50937">
    <property type="entry name" value="HTH_MERR_2"/>
    <property type="match status" value="1"/>
</dbReference>
<dbReference type="PANTHER" id="PTHR30204">
    <property type="entry name" value="REDOX-CYCLING DRUG-SENSING TRANSCRIPTIONAL ACTIVATOR SOXR"/>
    <property type="match status" value="1"/>
</dbReference>
<dbReference type="OrthoDB" id="4569196at2"/>
<dbReference type="Proteomes" id="UP000291259">
    <property type="component" value="Chromosome"/>
</dbReference>
<accession>A0A4P6FSC4</accession>
<dbReference type="InterPro" id="IPR000551">
    <property type="entry name" value="MerR-type_HTH_dom"/>
</dbReference>
<gene>
    <name evidence="3" type="ORF">ET445_08820</name>
</gene>
<keyword evidence="4" id="KW-1185">Reference proteome</keyword>
<dbReference type="AlphaFoldDB" id="A0A4P6FSC4"/>
<protein>
    <submittedName>
        <fullName evidence="3">MerR family transcriptional regulator</fullName>
    </submittedName>
</protein>
<proteinExistence type="predicted"/>
<dbReference type="Pfam" id="PF13411">
    <property type="entry name" value="MerR_1"/>
    <property type="match status" value="1"/>
</dbReference>
<dbReference type="GO" id="GO:0003677">
    <property type="term" value="F:DNA binding"/>
    <property type="evidence" value="ECO:0007669"/>
    <property type="project" value="UniProtKB-KW"/>
</dbReference>
<evidence type="ECO:0000313" key="4">
    <source>
        <dbReference type="Proteomes" id="UP000291259"/>
    </source>
</evidence>
<evidence type="ECO:0000259" key="2">
    <source>
        <dbReference type="PROSITE" id="PS50937"/>
    </source>
</evidence>
<keyword evidence="1" id="KW-0238">DNA-binding</keyword>
<dbReference type="Gene3D" id="1.10.1660.10">
    <property type="match status" value="1"/>
</dbReference>
<name>A0A4P6FSC4_9MICO</name>
<reference evidence="3 4" key="1">
    <citation type="submission" date="2019-01" db="EMBL/GenBank/DDBJ databases">
        <title>Genome sequencing of strain FW100M-8.</title>
        <authorList>
            <person name="Heo J."/>
            <person name="Kim S.-J."/>
            <person name="Kim J.-S."/>
            <person name="Hong S.-B."/>
            <person name="Kwon S.-W."/>
        </authorList>
    </citation>
    <scope>NUCLEOTIDE SEQUENCE [LARGE SCALE GENOMIC DNA]</scope>
    <source>
        <strain evidence="3 4">FW100M-8</strain>
    </source>
</reference>
<evidence type="ECO:0000313" key="3">
    <source>
        <dbReference type="EMBL" id="QAY73428.1"/>
    </source>
</evidence>
<dbReference type="InterPro" id="IPR047057">
    <property type="entry name" value="MerR_fam"/>
</dbReference>